<evidence type="ECO:0000256" key="2">
    <source>
        <dbReference type="SAM" id="SignalP"/>
    </source>
</evidence>
<evidence type="ECO:0000256" key="1">
    <source>
        <dbReference type="SAM" id="Phobius"/>
    </source>
</evidence>
<dbReference type="AlphaFoldDB" id="A0A177NMP7"/>
<organism evidence="3 4">
    <name type="scientific">Methylomonas koyamae</name>
    <dbReference type="NCBI Taxonomy" id="702114"/>
    <lineage>
        <taxon>Bacteria</taxon>
        <taxon>Pseudomonadati</taxon>
        <taxon>Pseudomonadota</taxon>
        <taxon>Gammaproteobacteria</taxon>
        <taxon>Methylococcales</taxon>
        <taxon>Methylococcaceae</taxon>
        <taxon>Methylomonas</taxon>
    </lineage>
</organism>
<dbReference type="NCBIfam" id="TIGR03370">
    <property type="entry name" value="VPLPA-CTERM"/>
    <property type="match status" value="1"/>
</dbReference>
<dbReference type="Proteomes" id="UP000077857">
    <property type="component" value="Unassembled WGS sequence"/>
</dbReference>
<feature type="transmembrane region" description="Helical" evidence="1">
    <location>
        <begin position="210"/>
        <end position="231"/>
    </location>
</feature>
<keyword evidence="1" id="KW-1133">Transmembrane helix</keyword>
<evidence type="ECO:0000313" key="4">
    <source>
        <dbReference type="Proteomes" id="UP000077857"/>
    </source>
</evidence>
<feature type="signal peptide" evidence="2">
    <location>
        <begin position="1"/>
        <end position="21"/>
    </location>
</feature>
<dbReference type="EMBL" id="LUUJ01000052">
    <property type="protein sequence ID" value="OAI19131.1"/>
    <property type="molecule type" value="Genomic_DNA"/>
</dbReference>
<feature type="chain" id="PRO_5008069350" description="PEP-CTERM protein-sorting domain-containing protein" evidence="2">
    <location>
        <begin position="22"/>
        <end position="237"/>
    </location>
</feature>
<proteinExistence type="predicted"/>
<name>A0A177NMP7_9GAMM</name>
<gene>
    <name evidence="3" type="ORF">A1507_00260</name>
</gene>
<dbReference type="RefSeq" id="WP_197488417.1">
    <property type="nucleotide sequence ID" value="NZ_LUUJ01000052.1"/>
</dbReference>
<accession>A0A177NMP7</accession>
<comment type="caution">
    <text evidence="3">The sequence shown here is derived from an EMBL/GenBank/DDBJ whole genome shotgun (WGS) entry which is preliminary data.</text>
</comment>
<reference evidence="3 4" key="1">
    <citation type="submission" date="2016-03" db="EMBL/GenBank/DDBJ databases">
        <authorList>
            <person name="Ploux O."/>
        </authorList>
    </citation>
    <scope>NUCLEOTIDE SEQUENCE [LARGE SCALE GENOMIC DNA]</scope>
    <source>
        <strain evidence="3 4">R-45378</strain>
    </source>
</reference>
<sequence length="237" mass="24289">MNKTILASALALALSTGAANASLTINAVHDTATPNVIEAYYIQANTSGSSNIFLSSVDTTLDVGFGPITLAMNGLLSVWQLSGSNWVLVGANDEAPRDASNSKNIYGVDVHQWAAADPFGGISDPGLTLNLTAGSTYLILQSDTNNGPTSLSNEQNLVGSLGQTIAVGSPFQAALWGTYDAWGAPTSGVQLNNYTLTITGDVSQVSAPPAAVPVPAAVWLFGSVLGGFGLFGRRKSA</sequence>
<evidence type="ECO:0000313" key="3">
    <source>
        <dbReference type="EMBL" id="OAI19131.1"/>
    </source>
</evidence>
<keyword evidence="1" id="KW-0472">Membrane</keyword>
<evidence type="ECO:0008006" key="5">
    <source>
        <dbReference type="Google" id="ProtNLM"/>
    </source>
</evidence>
<dbReference type="InterPro" id="IPR022472">
    <property type="entry name" value="VPLPA-CTERM"/>
</dbReference>
<keyword evidence="1" id="KW-0812">Transmembrane</keyword>
<protein>
    <recommendedName>
        <fullName evidence="5">PEP-CTERM protein-sorting domain-containing protein</fullName>
    </recommendedName>
</protein>
<keyword evidence="2" id="KW-0732">Signal</keyword>